<dbReference type="Gene3D" id="2.40.420.20">
    <property type="match status" value="1"/>
</dbReference>
<dbReference type="OrthoDB" id="1817080at2"/>
<dbReference type="InterPro" id="IPR050465">
    <property type="entry name" value="UPF0194_transport"/>
</dbReference>
<dbReference type="GO" id="GO:0030313">
    <property type="term" value="C:cell envelope"/>
    <property type="evidence" value="ECO:0007669"/>
    <property type="project" value="UniProtKB-SubCell"/>
</dbReference>
<accession>A0A3S9A7P7</accession>
<evidence type="ECO:0000313" key="3">
    <source>
        <dbReference type="EMBL" id="AZN41788.1"/>
    </source>
</evidence>
<comment type="subcellular location">
    <subcellularLocation>
        <location evidence="1">Cell envelope</location>
    </subcellularLocation>
</comment>
<organism evidence="3 4">
    <name type="scientific">Paenibacillus albus</name>
    <dbReference type="NCBI Taxonomy" id="2495582"/>
    <lineage>
        <taxon>Bacteria</taxon>
        <taxon>Bacillati</taxon>
        <taxon>Bacillota</taxon>
        <taxon>Bacilli</taxon>
        <taxon>Bacillales</taxon>
        <taxon>Paenibacillaceae</taxon>
        <taxon>Paenibacillus</taxon>
    </lineage>
</organism>
<keyword evidence="4" id="KW-1185">Reference proteome</keyword>
<dbReference type="EMBL" id="CP034437">
    <property type="protein sequence ID" value="AZN41788.1"/>
    <property type="molecule type" value="Genomic_DNA"/>
</dbReference>
<proteinExistence type="predicted"/>
<keyword evidence="2" id="KW-0175">Coiled coil</keyword>
<evidence type="ECO:0000256" key="1">
    <source>
        <dbReference type="ARBA" id="ARBA00004196"/>
    </source>
</evidence>
<reference evidence="4" key="1">
    <citation type="submission" date="2018-12" db="EMBL/GenBank/DDBJ databases">
        <title>Genome sequence of Peanibacillus sp.</title>
        <authorList>
            <person name="Subramani G."/>
            <person name="Srinivasan S."/>
            <person name="Kim M.K."/>
        </authorList>
    </citation>
    <scope>NUCLEOTIDE SEQUENCE [LARGE SCALE GENOMIC DNA]</scope>
    <source>
        <strain evidence="4">18JY67-1</strain>
    </source>
</reference>
<evidence type="ECO:0000256" key="2">
    <source>
        <dbReference type="ARBA" id="ARBA00023054"/>
    </source>
</evidence>
<dbReference type="Proteomes" id="UP000272528">
    <property type="component" value="Chromosome"/>
</dbReference>
<dbReference type="AlphaFoldDB" id="A0A3S9A7P7"/>
<gene>
    <name evidence="3" type="ORF">EJC50_20520</name>
</gene>
<dbReference type="Gene3D" id="2.40.50.100">
    <property type="match status" value="1"/>
</dbReference>
<evidence type="ECO:0000313" key="4">
    <source>
        <dbReference type="Proteomes" id="UP000272528"/>
    </source>
</evidence>
<protein>
    <submittedName>
        <fullName evidence="3">HlyD family efflux transporter periplasmic adaptor subunit</fullName>
    </submittedName>
</protein>
<name>A0A3S9A7P7_9BACL</name>
<dbReference type="PANTHER" id="PTHR32347">
    <property type="entry name" value="EFFLUX SYSTEM COMPONENT YKNX-RELATED"/>
    <property type="match status" value="1"/>
</dbReference>
<sequence length="351" mass="38170">MYWRMDELVRKASSVYKARALALGVLLIASFASTGCSLLPQEQAPLKPPLVKPAQAEVRTIEAKNGSIEKQVAGSATFVPTKIEYYQLAEAGVIHSVDVRAGSAVKKGDALVTLENNGSDIELLQSQIEYERKKKALNDAAKSGDAESTHIAKLDFELAELLYNKAKSKADSSVIRAKTDGVVSYSTDLQPGDHFDAERVLAAVAQPNDMRLALEVSANPALADIKIGMEADLTYKNKTYKGKVTQTPASAPETADERLRDEYGKTVYIELAKLPEGASFGAHAEAKIVAARRDNVIVLPKSAIRAYFGRTFVQVLEGERRKEIDIETGLTTATEYEIVKGIQEGMKIILP</sequence>
<dbReference type="PANTHER" id="PTHR32347:SF14">
    <property type="entry name" value="EFFLUX SYSTEM COMPONENT YKNX-RELATED"/>
    <property type="match status" value="1"/>
</dbReference>
<dbReference type="SUPFAM" id="SSF111369">
    <property type="entry name" value="HlyD-like secretion proteins"/>
    <property type="match status" value="1"/>
</dbReference>
<dbReference type="KEGG" id="palb:EJC50_20520"/>